<sequence length="280" mass="30770">MRFSVFTASTPEWTPEEAARTIAAQGYEGIEWRVVDQPPSEETGFWRGNRATWPLTGLEDSLEEMARVTSEAGLEISGLCPYVPCTQRDDVERVIAATAAVGARQLRVGVPGVAAGETYPEVFQRCREAYAWVAERAAAHGVKALVELHHRTLTASASAAVRLLDGLDPDAVGVIHDLGNLLNEGQEDHRWAFQLLGPYLAHVHVKNAAWRPSGTREDGTVDWEFGWATLRGGQADVEGYLRALAEHGYDGWVTLEDFSTELPLEQRTADNLAYLRSLTG</sequence>
<dbReference type="EMBL" id="WPCU01000006">
    <property type="protein sequence ID" value="MVA76423.1"/>
    <property type="molecule type" value="Genomic_DNA"/>
</dbReference>
<gene>
    <name evidence="2" type="ORF">GC722_10365</name>
</gene>
<reference evidence="2 3" key="1">
    <citation type="submission" date="2019-12" db="EMBL/GenBank/DDBJ databases">
        <title>Auraticoccus cholistani sp. nov., an actinomycete isolated from soil of Cholistan desert.</title>
        <authorList>
            <person name="Cheema M.T."/>
        </authorList>
    </citation>
    <scope>NUCLEOTIDE SEQUENCE [LARGE SCALE GENOMIC DNA]</scope>
    <source>
        <strain evidence="2 3">F435</strain>
    </source>
</reference>
<proteinExistence type="predicted"/>
<dbReference type="InterPro" id="IPR036237">
    <property type="entry name" value="Xyl_isomerase-like_sf"/>
</dbReference>
<dbReference type="InterPro" id="IPR013022">
    <property type="entry name" value="Xyl_isomerase-like_TIM-brl"/>
</dbReference>
<dbReference type="Proteomes" id="UP000435304">
    <property type="component" value="Unassembled WGS sequence"/>
</dbReference>
<dbReference type="Pfam" id="PF01261">
    <property type="entry name" value="AP_endonuc_2"/>
    <property type="match status" value="1"/>
</dbReference>
<keyword evidence="3" id="KW-1185">Reference proteome</keyword>
<comment type="caution">
    <text evidence="2">The sequence shown here is derived from an EMBL/GenBank/DDBJ whole genome shotgun (WGS) entry which is preliminary data.</text>
</comment>
<accession>A0A6A9UUD1</accession>
<dbReference type="RefSeq" id="WP_156609979.1">
    <property type="nucleotide sequence ID" value="NZ_WPCU01000006.1"/>
</dbReference>
<dbReference type="PANTHER" id="PTHR12110">
    <property type="entry name" value="HYDROXYPYRUVATE ISOMERASE"/>
    <property type="match status" value="1"/>
</dbReference>
<evidence type="ECO:0000313" key="2">
    <source>
        <dbReference type="EMBL" id="MVA76423.1"/>
    </source>
</evidence>
<dbReference type="PANTHER" id="PTHR12110:SF53">
    <property type="entry name" value="BLR5974 PROTEIN"/>
    <property type="match status" value="1"/>
</dbReference>
<dbReference type="AlphaFoldDB" id="A0A6A9UUD1"/>
<protein>
    <submittedName>
        <fullName evidence="2">TIM barrel protein</fullName>
    </submittedName>
</protein>
<evidence type="ECO:0000313" key="3">
    <source>
        <dbReference type="Proteomes" id="UP000435304"/>
    </source>
</evidence>
<name>A0A6A9UUD1_9ACTN</name>
<dbReference type="InterPro" id="IPR050312">
    <property type="entry name" value="IolE/XylAMocC-like"/>
</dbReference>
<dbReference type="Gene3D" id="3.20.20.150">
    <property type="entry name" value="Divalent-metal-dependent TIM barrel enzymes"/>
    <property type="match status" value="1"/>
</dbReference>
<feature type="domain" description="Xylose isomerase-like TIM barrel" evidence="1">
    <location>
        <begin position="22"/>
        <end position="277"/>
    </location>
</feature>
<dbReference type="SUPFAM" id="SSF51658">
    <property type="entry name" value="Xylose isomerase-like"/>
    <property type="match status" value="1"/>
</dbReference>
<organism evidence="2 3">
    <name type="scientific">Auraticoccus cholistanensis</name>
    <dbReference type="NCBI Taxonomy" id="2656650"/>
    <lineage>
        <taxon>Bacteria</taxon>
        <taxon>Bacillati</taxon>
        <taxon>Actinomycetota</taxon>
        <taxon>Actinomycetes</taxon>
        <taxon>Propionibacteriales</taxon>
        <taxon>Propionibacteriaceae</taxon>
        <taxon>Auraticoccus</taxon>
    </lineage>
</organism>
<evidence type="ECO:0000259" key="1">
    <source>
        <dbReference type="Pfam" id="PF01261"/>
    </source>
</evidence>